<feature type="coiled-coil region" evidence="6">
    <location>
        <begin position="380"/>
        <end position="411"/>
    </location>
</feature>
<evidence type="ECO:0000256" key="3">
    <source>
        <dbReference type="ARBA" id="ARBA00022490"/>
    </source>
</evidence>
<protein>
    <recommendedName>
        <fullName evidence="5">Ribosome quality control complex subunit 2</fullName>
    </recommendedName>
</protein>
<feature type="compositionally biased region" description="Basic and acidic residues" evidence="7">
    <location>
        <begin position="925"/>
        <end position="945"/>
    </location>
</feature>
<organism evidence="10 11">
    <name type="scientific">Xylaria arbuscula</name>
    <dbReference type="NCBI Taxonomy" id="114810"/>
    <lineage>
        <taxon>Eukaryota</taxon>
        <taxon>Fungi</taxon>
        <taxon>Dikarya</taxon>
        <taxon>Ascomycota</taxon>
        <taxon>Pezizomycotina</taxon>
        <taxon>Sordariomycetes</taxon>
        <taxon>Xylariomycetidae</taxon>
        <taxon>Xylariales</taxon>
        <taxon>Xylariaceae</taxon>
        <taxon>Xylaria</taxon>
    </lineage>
</organism>
<feature type="compositionally biased region" description="Gly residues" evidence="7">
    <location>
        <begin position="1093"/>
        <end position="1110"/>
    </location>
</feature>
<keyword evidence="3" id="KW-0963">Cytoplasm</keyword>
<feature type="compositionally biased region" description="Acidic residues" evidence="7">
    <location>
        <begin position="484"/>
        <end position="507"/>
    </location>
</feature>
<dbReference type="PANTHER" id="PTHR15239">
    <property type="entry name" value="NUCLEAR EXPORT MEDIATOR FACTOR NEMF"/>
    <property type="match status" value="1"/>
</dbReference>
<dbReference type="GO" id="GO:0043023">
    <property type="term" value="F:ribosomal large subunit binding"/>
    <property type="evidence" value="ECO:0007669"/>
    <property type="project" value="TreeGrafter"/>
</dbReference>
<dbReference type="Pfam" id="PF05670">
    <property type="entry name" value="NFACT-R_1"/>
    <property type="match status" value="1"/>
</dbReference>
<dbReference type="InterPro" id="IPR008532">
    <property type="entry name" value="NFACT_RNA-bd"/>
</dbReference>
<comment type="subcellular location">
    <subcellularLocation>
        <location evidence="1">Cytoplasm</location>
    </subcellularLocation>
</comment>
<feature type="region of interest" description="Disordered" evidence="7">
    <location>
        <begin position="312"/>
        <end position="332"/>
    </location>
</feature>
<feature type="compositionally biased region" description="Basic residues" evidence="7">
    <location>
        <begin position="889"/>
        <end position="901"/>
    </location>
</feature>
<dbReference type="InterPro" id="IPR051608">
    <property type="entry name" value="RQC_Subunit_NEMF"/>
</dbReference>
<evidence type="ECO:0000256" key="6">
    <source>
        <dbReference type="SAM" id="Coils"/>
    </source>
</evidence>
<dbReference type="FunFam" id="2.30.310.10:FF:000003">
    <property type="entry name" value="Zinc knuckle domain containing protein"/>
    <property type="match status" value="1"/>
</dbReference>
<comment type="caution">
    <text evidence="10">The sequence shown here is derived from an EMBL/GenBank/DDBJ whole genome shotgun (WGS) entry which is preliminary data.</text>
</comment>
<dbReference type="GO" id="GO:1990116">
    <property type="term" value="P:ribosome-associated ubiquitin-dependent protein catabolic process"/>
    <property type="evidence" value="ECO:0007669"/>
    <property type="project" value="TreeGrafter"/>
</dbReference>
<accession>A0A9W8NDC8</accession>
<evidence type="ECO:0000256" key="7">
    <source>
        <dbReference type="SAM" id="MobiDB-lite"/>
    </source>
</evidence>
<evidence type="ECO:0000313" key="11">
    <source>
        <dbReference type="Proteomes" id="UP001148614"/>
    </source>
</evidence>
<proteinExistence type="inferred from homology"/>
<dbReference type="GO" id="GO:0000049">
    <property type="term" value="F:tRNA binding"/>
    <property type="evidence" value="ECO:0007669"/>
    <property type="project" value="TreeGrafter"/>
</dbReference>
<dbReference type="AlphaFoldDB" id="A0A9W8NDC8"/>
<evidence type="ECO:0000256" key="1">
    <source>
        <dbReference type="ARBA" id="ARBA00004496"/>
    </source>
</evidence>
<dbReference type="Gene3D" id="2.30.310.10">
    <property type="entry name" value="ibrinogen binding protein from staphylococcus aureus domain"/>
    <property type="match status" value="1"/>
</dbReference>
<dbReference type="EMBL" id="JANPWZ010000901">
    <property type="protein sequence ID" value="KAJ3570769.1"/>
    <property type="molecule type" value="Genomic_DNA"/>
</dbReference>
<evidence type="ECO:0000256" key="2">
    <source>
        <dbReference type="ARBA" id="ARBA00008318"/>
    </source>
</evidence>
<dbReference type="GO" id="GO:0072344">
    <property type="term" value="P:rescue of stalled ribosome"/>
    <property type="evidence" value="ECO:0007669"/>
    <property type="project" value="TreeGrafter"/>
</dbReference>
<feature type="region of interest" description="Disordered" evidence="7">
    <location>
        <begin position="1092"/>
        <end position="1125"/>
    </location>
</feature>
<dbReference type="Proteomes" id="UP001148614">
    <property type="component" value="Unassembled WGS sequence"/>
</dbReference>
<feature type="region of interest" description="Disordered" evidence="7">
    <location>
        <begin position="749"/>
        <end position="963"/>
    </location>
</feature>
<feature type="domain" description="NFACT protein C-terminal" evidence="9">
    <location>
        <begin position="982"/>
        <end position="1089"/>
    </location>
</feature>
<comment type="similarity">
    <text evidence="2">Belongs to the NEMF family.</text>
</comment>
<feature type="compositionally biased region" description="Polar residues" evidence="7">
    <location>
        <begin position="866"/>
        <end position="881"/>
    </location>
</feature>
<dbReference type="Pfam" id="PF11923">
    <property type="entry name" value="NFACT-C"/>
    <property type="match status" value="1"/>
</dbReference>
<sequence length="1125" mass="124944">MGEAPEKLFSALGVEELEPTNFSLRYRRHGPSPALYEARWTVCSQTNNRRKKQLSDRNDKMKQRFSSLDVKVIAHELSTSLISLRVSNIYDLSSKILLFKFAKPGDKKQLLVDSGFRCHLTDFTRTTSAAPSIFVQKLRKVLKTRRLTSVRQIGTDRIIEFQFSDGLYRIYLEFFAGGNVILTDNELKILTLLRNVSEGRTMAAFHHLPKTAYDQLFRPSLRKMQLRIQLRRKIKKKPGDELRKGLAITINELPPVLLDHTMKVNGFDSTVQPATVRDDEKLLDQLLQSLQAGRDLVQDILSSDTCKGYIFAKKRPGTEDPPDGSTQDGQRSRKGLLYEDFHPFLPRQFEEDPAYVVLDFDSFGKTVDEFFSSIEGQKLESRLTEREEAARRKLEAAKADQAKRIEGLQAVQTLNVRKASAIEANVERVQEAMDAVNGLIYQGMDWEDIGKLIERERRLNNPVAAIIKLPLKLHENTITVLLGEAEEEEDDDKDDEADDSDASDDSDSGFGGSAQSNSKNQDRRLVVDINLGISPYGNAREYYGERKVAAVKEEKTKQQSEMALKSASQKIEAELRKGLKQEKPVLQPIRRQMWFEKFLWFLSTDGYLVLGGKDAQQNELLYRRYLKKGDIYVHADLHGAASVVIKNNPNTPDAPIPPSTLSQAGSLSVCSSSAWDSKAYMSAWWVTTDQVSKSAPSGEFLPTGSFMVRGKKNFLPASQLVMGFALMFKVSEESKAKHVKHRLYDIPVRSEATSSEAPPATDDSKAPDTQEGQEKGEDDSEESAAEDEDSKPRENPLQSLGGNGGNGAHLDTIDEAEPSSQLDELTIAEEPPASKSPDTNEDSEQDEPATEGGDAATETDTQATTNIIQDQLSNAGQSTQSKQKERQAKRGQRGKAKKIAAKYRDQDEEDRAAIEALIGASAGQKRAEAEAKAKAEKAAALEATRERRRAQHQRQQRETAEHEEVRKIMLDEGIEMLDPDEAANLSPLDALVGTPLPGDEILEVVALCAPYAALSRCKYKVKLQPGTQKKGKAVKEILEGWKAVSNKKGVVDEKGMDKERMWPREVELLKSIKPEDVINTVPMKSLKVMFSGGASGGGGGGGSGGQGKGEGGWERREEEIVSSTI</sequence>
<feature type="compositionally biased region" description="Low complexity" evidence="7">
    <location>
        <begin position="854"/>
        <end position="865"/>
    </location>
</feature>
<dbReference type="VEuPathDB" id="FungiDB:F4678DRAFT_417557"/>
<keyword evidence="11" id="KW-1185">Reference proteome</keyword>
<feature type="region of interest" description="Disordered" evidence="7">
    <location>
        <begin position="483"/>
        <end position="520"/>
    </location>
</feature>
<dbReference type="GO" id="GO:1990112">
    <property type="term" value="C:RQC complex"/>
    <property type="evidence" value="ECO:0007669"/>
    <property type="project" value="TreeGrafter"/>
</dbReference>
<feature type="compositionally biased region" description="Acidic residues" evidence="7">
    <location>
        <begin position="776"/>
        <end position="789"/>
    </location>
</feature>
<evidence type="ECO:0000313" key="10">
    <source>
        <dbReference type="EMBL" id="KAJ3570769.1"/>
    </source>
</evidence>
<evidence type="ECO:0000259" key="8">
    <source>
        <dbReference type="Pfam" id="PF05670"/>
    </source>
</evidence>
<evidence type="ECO:0000259" key="9">
    <source>
        <dbReference type="Pfam" id="PF11923"/>
    </source>
</evidence>
<dbReference type="GO" id="GO:0005737">
    <property type="term" value="C:cytoplasm"/>
    <property type="evidence" value="ECO:0007669"/>
    <property type="project" value="UniProtKB-SubCell"/>
</dbReference>
<dbReference type="Pfam" id="PF05833">
    <property type="entry name" value="NFACT_N"/>
    <property type="match status" value="1"/>
</dbReference>
<gene>
    <name evidence="10" type="ORF">NPX13_g5617</name>
</gene>
<keyword evidence="4 6" id="KW-0175">Coiled coil</keyword>
<name>A0A9W8NDC8_9PEZI</name>
<dbReference type="InterPro" id="IPR021846">
    <property type="entry name" value="NFACT-C"/>
</dbReference>
<evidence type="ECO:0000256" key="5">
    <source>
        <dbReference type="ARBA" id="ARBA00070414"/>
    </source>
</evidence>
<feature type="compositionally biased region" description="Basic and acidic residues" evidence="7">
    <location>
        <begin position="762"/>
        <end position="775"/>
    </location>
</feature>
<reference evidence="10" key="1">
    <citation type="submission" date="2022-07" db="EMBL/GenBank/DDBJ databases">
        <title>Genome Sequence of Xylaria arbuscula.</title>
        <authorList>
            <person name="Buettner E."/>
        </authorList>
    </citation>
    <scope>NUCLEOTIDE SEQUENCE</scope>
    <source>
        <strain evidence="10">VT107</strain>
    </source>
</reference>
<dbReference type="PANTHER" id="PTHR15239:SF6">
    <property type="entry name" value="RIBOSOME QUALITY CONTROL COMPLEX SUBUNIT NEMF"/>
    <property type="match status" value="1"/>
</dbReference>
<feature type="domain" description="NFACT RNA-binding" evidence="8">
    <location>
        <begin position="597"/>
        <end position="710"/>
    </location>
</feature>
<evidence type="ECO:0000256" key="4">
    <source>
        <dbReference type="ARBA" id="ARBA00023054"/>
    </source>
</evidence>
<feature type="compositionally biased region" description="Acidic residues" evidence="7">
    <location>
        <begin position="839"/>
        <end position="849"/>
    </location>
</feature>